<dbReference type="AlphaFoldDB" id="A0A8C8KJG0"/>
<reference evidence="1" key="5">
    <citation type="submission" date="2025-09" db="UniProtKB">
        <authorList>
            <consortium name="Ensembl"/>
        </authorList>
    </citation>
    <scope>IDENTIFICATION</scope>
</reference>
<evidence type="ECO:0000313" key="1">
    <source>
        <dbReference type="Ensembl" id="ENSP00000379142.4"/>
    </source>
</evidence>
<dbReference type="Ensembl" id="ENST00000395796.8">
    <property type="protein sequence ID" value="ENSP00000379142.4"/>
    <property type="gene ID" value="ENSG00000106633.18"/>
</dbReference>
<reference evidence="1" key="4">
    <citation type="submission" date="2025-08" db="UniProtKB">
        <authorList>
            <consortium name="Ensembl"/>
        </authorList>
    </citation>
    <scope>IDENTIFICATION</scope>
</reference>
<evidence type="ECO:0000313" key="2">
    <source>
        <dbReference type="Proteomes" id="UP000005640"/>
    </source>
</evidence>
<reference evidence="1 2" key="2">
    <citation type="journal article" date="2003" name="Nature">
        <title>The DNA sequence of human chromosome 7.</title>
        <authorList>
            <person name="Hillier L.W."/>
            <person name="Fulton R.S."/>
            <person name="Fulton L.A."/>
            <person name="Graves T.A."/>
            <person name="Pepin K.H."/>
            <person name="Wagner-McPherson C."/>
            <person name="Layman D."/>
            <person name="Maas J."/>
            <person name="Jaeger S."/>
            <person name="Walker R."/>
            <person name="Wylie K."/>
            <person name="Sekhon M."/>
            <person name="Becker M.C."/>
            <person name="O'Laughlin M.D."/>
            <person name="Schaller M.E."/>
            <person name="Fewell G.A."/>
            <person name="Delehaunty K.D."/>
            <person name="Miner T.L."/>
            <person name="Nash W.E."/>
            <person name="Cordes M."/>
            <person name="Du H."/>
            <person name="Sun H."/>
            <person name="Edwards J."/>
            <person name="Bradshaw-Cordum H."/>
            <person name="Ali J."/>
            <person name="Andrews S."/>
            <person name="Isak A."/>
            <person name="Vanbrunt A."/>
            <person name="Nguyen C."/>
            <person name="Du F."/>
            <person name="Lamar B."/>
            <person name="Courtney L."/>
            <person name="Kalicki J."/>
            <person name="Ozersky P."/>
            <person name="Bielicki L."/>
            <person name="Scott K."/>
            <person name="Holmes A."/>
            <person name="Harkins R."/>
            <person name="Harris A."/>
            <person name="Strong C.M."/>
            <person name="Hou S."/>
            <person name="Tomlinson C."/>
            <person name="Dauphin-Kohlberg S."/>
            <person name="Kozlowicz-Reilly A."/>
            <person name="Leonard S."/>
            <person name="Rohlfing T."/>
            <person name="Rock S.M."/>
            <person name="Tin-Wollam A.M."/>
            <person name="Abbott A."/>
            <person name="Minx P."/>
            <person name="Maupin R."/>
            <person name="Strowmatt C."/>
            <person name="Latreille P."/>
            <person name="Miller N."/>
            <person name="Johnson D."/>
            <person name="Murray J."/>
            <person name="Woessner J.P."/>
            <person name="Wendl M.C."/>
            <person name="Yang S.P."/>
            <person name="Schultz B.R."/>
            <person name="Wallis J.W."/>
            <person name="Spieth J."/>
            <person name="Bieri T.A."/>
            <person name="Nelson J.O."/>
            <person name="Berkowicz N."/>
            <person name="Wohldmann P.E."/>
            <person name="Cook L.L."/>
            <person name="Hickenbotham M.T."/>
            <person name="Eldred J."/>
            <person name="Williams D."/>
            <person name="Bedell J.A."/>
            <person name="Mardis E.R."/>
            <person name="Clifton S.W."/>
            <person name="Chissoe S.L."/>
            <person name="Marra M.A."/>
            <person name="Raymond C."/>
            <person name="Haugen E."/>
            <person name="Gillett W."/>
            <person name="Zhou Y."/>
            <person name="James R."/>
            <person name="Phelps K."/>
            <person name="Iadanoto S."/>
            <person name="Bubb K."/>
            <person name="Simms E."/>
            <person name="Levy R."/>
            <person name="Clendenning J."/>
            <person name="Kaul R."/>
            <person name="Kent W.J."/>
            <person name="Furey T.S."/>
            <person name="Baertsch R.A."/>
            <person name="Brent M.R."/>
            <person name="Keibler E."/>
            <person name="Flicek P."/>
            <person name="Bork P."/>
            <person name="Suyama M."/>
            <person name="Bailey J.A."/>
            <person name="Portnoy M.E."/>
            <person name="Torrents D."/>
            <person name="Chinwalla A.T."/>
            <person name="Gish W.R."/>
            <person name="Eddy S.R."/>
            <person name="McPherson J.D."/>
            <person name="Olson M.V."/>
            <person name="Eichler E.E."/>
            <person name="Green E.D."/>
            <person name="Waterston R.H."/>
            <person name="Wilson R.K."/>
        </authorList>
    </citation>
    <scope>NUCLEOTIDE SEQUENCE [LARGE SCALE GENOMIC DNA]</scope>
</reference>
<keyword evidence="2" id="KW-1185">Reference proteome</keyword>
<sequence length="42" mass="4607">MAMDVTRSQAQTALTLPDSPLNSGLTWPTATWNKSPLGWQMC</sequence>
<dbReference type="SMR" id="A0A8C8KJG0"/>
<protein>
    <submittedName>
        <fullName evidence="1">Glucokinase</fullName>
    </submittedName>
</protein>
<name>A0A8C8KJG0_HUMAN</name>
<reference evidence="1 2" key="3">
    <citation type="journal article" date="2004" name="Nature">
        <title>Finishing the euchromatic sequence of the human genome.</title>
        <authorList>
            <consortium name="International Human Genome Sequencing Consortium"/>
        </authorList>
    </citation>
    <scope>NUCLEOTIDE SEQUENCE [LARGE SCALE GENOMIC DNA]</scope>
</reference>
<dbReference type="OrthoDB" id="419537at2759"/>
<reference evidence="1 2" key="1">
    <citation type="journal article" date="2001" name="Nature">
        <title>Initial sequencing and analysis of the human genome.</title>
        <authorList>
            <consortium name="International Human Genome Sequencing Consortium"/>
            <person name="Lander E.S."/>
            <person name="Linton L.M."/>
            <person name="Birren B."/>
            <person name="Nusbaum C."/>
            <person name="Zody M.C."/>
            <person name="Baldwin J."/>
            <person name="Devon K."/>
            <person name="Dewar K."/>
            <person name="Doyle M."/>
            <person name="FitzHugh W."/>
            <person name="Funke R."/>
            <person name="Gage D."/>
            <person name="Harris K."/>
            <person name="Heaford A."/>
            <person name="Howland J."/>
            <person name="Kann L."/>
            <person name="Lehoczky J."/>
            <person name="LeVine R."/>
            <person name="McEwan P."/>
            <person name="McKernan K."/>
            <person name="Meldrim J."/>
            <person name="Mesirov J.P."/>
            <person name="Miranda C."/>
            <person name="Morris W."/>
            <person name="Naylor J."/>
            <person name="Raymond C."/>
            <person name="Rosetti M."/>
            <person name="Santos R."/>
            <person name="Sheridan A."/>
            <person name="Sougnez C."/>
            <person name="Stange-Thomann N."/>
            <person name="Stojanovic N."/>
            <person name="Subramanian A."/>
            <person name="Wyman D."/>
            <person name="Rogers J."/>
            <person name="Sulston J."/>
            <person name="Ainscough R."/>
            <person name="Beck S."/>
            <person name="Bentley D."/>
            <person name="Burton J."/>
            <person name="Clee C."/>
            <person name="Carter N."/>
            <person name="Coulson A."/>
            <person name="Deadman R."/>
            <person name="Deloukas P."/>
            <person name="Dunham A."/>
            <person name="Dunham I."/>
            <person name="Durbin R."/>
            <person name="French L."/>
            <person name="Grafham D."/>
            <person name="Gregory S."/>
            <person name="Hubbard T."/>
            <person name="Humphray S."/>
            <person name="Hunt A."/>
            <person name="Jones M."/>
            <person name="Lloyd C."/>
            <person name="McMurray A."/>
            <person name="Matthews L."/>
            <person name="Mercer S."/>
            <person name="Milne S."/>
            <person name="Mullikin J.C."/>
            <person name="Mungall A."/>
            <person name="Plumb R."/>
            <person name="Ross M."/>
            <person name="Shownkeen R."/>
            <person name="Sims S."/>
            <person name="Waterston R.H."/>
            <person name="Wilson R.K."/>
            <person name="Hillier L.W."/>
            <person name="McPherson J.D."/>
            <person name="Marra M.A."/>
            <person name="Mardis E.R."/>
            <person name="Fulton L.A."/>
            <person name="Chinwalla A.T."/>
            <person name="Pepin K.H."/>
            <person name="Gish W.R."/>
            <person name="Chissoe S.L."/>
            <person name="Wendl M.C."/>
            <person name="Delehaunty K.D."/>
            <person name="Miner T.L."/>
            <person name="Delehaunty A."/>
            <person name="Kramer J.B."/>
            <person name="Cook L.L."/>
            <person name="Fulton R.S."/>
            <person name="Johnson D.L."/>
            <person name="Minx P.J."/>
            <person name="Clifton S.W."/>
            <person name="Hawkins T."/>
            <person name="Branscomb E."/>
            <person name="Predki P."/>
            <person name="Richardson P."/>
            <person name="Wenning S."/>
            <person name="Slezak T."/>
            <person name="Doggett N."/>
            <person name="Cheng J.F."/>
            <person name="Olsen A."/>
            <person name="Lucas S."/>
            <person name="Elkin C."/>
            <person name="Uberbacher E."/>
            <person name="Frazier M."/>
            <person name="Gibbs R.A."/>
            <person name="Muzny D.M."/>
            <person name="Scherer S.E."/>
            <person name="Bouck J.B."/>
            <person name="Sodergren E.J."/>
            <person name="Worley K.C."/>
            <person name="Rives C.M."/>
            <person name="Gorrell J.H."/>
            <person name="Metzker M.L."/>
            <person name="Naylor S.L."/>
            <person name="Kucherlapati R.S."/>
            <person name="Nelson D.L."/>
            <person name="Weinstock G.M."/>
            <person name="Sakaki Y."/>
            <person name="Fujiyama A."/>
            <person name="Hattori M."/>
            <person name="Yada T."/>
            <person name="Toyoda A."/>
            <person name="Itoh T."/>
            <person name="Kawagoe C."/>
            <person name="Watanabe H."/>
            <person name="Totoki Y."/>
            <person name="Taylor T."/>
            <person name="Weissenbach J."/>
            <person name="Heilig R."/>
            <person name="Saurin W."/>
            <person name="Artiguenave F."/>
            <person name="Brottier P."/>
            <person name="Bruls T."/>
            <person name="Pelletier E."/>
            <person name="Robert C."/>
            <person name="Wincker P."/>
            <person name="Smith D.R."/>
            <person name="Doucette-Stamm L."/>
            <person name="Rubenfield M."/>
            <person name="Weinstock K."/>
            <person name="Lee H.M."/>
            <person name="Dubois J."/>
            <person name="Rosenthal A."/>
            <person name="Platzer M."/>
            <person name="Nyakatura G."/>
            <person name="Taudien S."/>
            <person name="Rump A."/>
            <person name="Yang H."/>
            <person name="Yu J."/>
            <person name="Wang J."/>
            <person name="Huang G."/>
            <person name="Gu J."/>
            <person name="Hood L."/>
            <person name="Rowen L."/>
            <person name="Madan A."/>
            <person name="Qin S."/>
            <person name="Davis R.W."/>
            <person name="Federspiel N.A."/>
            <person name="Abola A.P."/>
            <person name="Proctor M.J."/>
            <person name="Myers R.M."/>
            <person name="Schmutz J."/>
            <person name="Dickson M."/>
            <person name="Grimwood J."/>
            <person name="Cox D.R."/>
            <person name="Olson M.V."/>
            <person name="Kaul R."/>
            <person name="Raymond C."/>
            <person name="Shimizu N."/>
            <person name="Kawasaki K."/>
            <person name="Minoshima S."/>
            <person name="Evans G.A."/>
            <person name="Athanasiou M."/>
            <person name="Schultz R."/>
            <person name="Roe B.A."/>
            <person name="Chen F."/>
            <person name="Pan H."/>
            <person name="Ramser J."/>
            <person name="Lehrach H."/>
            <person name="Reinhardt R."/>
            <person name="McCombie W.R."/>
            <person name="de la Bastide M."/>
            <person name="Dedhia N."/>
            <person name="Blocker H."/>
            <person name="Hornischer K."/>
            <person name="Nordsiek G."/>
            <person name="Agarwala R."/>
            <person name="Aravind L."/>
            <person name="Bailey J.A."/>
            <person name="Bateman A."/>
            <person name="Batzoglou S."/>
            <person name="Birney E."/>
            <person name="Bork P."/>
            <person name="Brown D.G."/>
            <person name="Burge C.B."/>
            <person name="Cerutti L."/>
            <person name="Chen H.C."/>
            <person name="Church D."/>
            <person name="Clamp M."/>
            <person name="Copley R.R."/>
            <person name="Doerks T."/>
            <person name="Eddy S.R."/>
            <person name="Eichler E.E."/>
            <person name="Furey T.S."/>
            <person name="Galagan J."/>
            <person name="Gilbert J.G."/>
            <person name="Harmon C."/>
            <person name="Hayashizaki Y."/>
            <person name="Haussler D."/>
            <person name="Hermjakob H."/>
            <person name="Hokamp K."/>
            <person name="Jang W."/>
            <person name="Johnson L.S."/>
            <person name="Jones T.A."/>
            <person name="Kasif S."/>
            <person name="Kaspryzk A."/>
            <person name="Kennedy S."/>
            <person name="Kent W.J."/>
            <person name="Kitts P."/>
            <person name="Koonin E.V."/>
            <person name="Korf I."/>
            <person name="Kulp D."/>
            <person name="Lancet D."/>
            <person name="Lowe T.M."/>
            <person name="McLysaght A."/>
            <person name="Mikkelsen T."/>
            <person name="Moran J.V."/>
            <person name="Mulder N."/>
            <person name="Pollara V.J."/>
            <person name="Ponting C.P."/>
            <person name="Schuler G."/>
            <person name="Schultz J."/>
            <person name="Slater G."/>
            <person name="Smit A.F."/>
            <person name="Stupka E."/>
            <person name="Szustakowski J."/>
            <person name="Thierry-Mieg D."/>
            <person name="Thierry-Mieg J."/>
            <person name="Wagner L."/>
            <person name="Wallis J."/>
            <person name="Wheeler R."/>
            <person name="Williams A."/>
            <person name="Wolf Y.I."/>
            <person name="Wolfe K.H."/>
            <person name="Yang S.P."/>
            <person name="Yeh R.F."/>
            <person name="Collins F."/>
            <person name="Guyer M.S."/>
            <person name="Peterson J."/>
            <person name="Felsenfeld A."/>
            <person name="Wetterstrand K.A."/>
            <person name="Patrinos A."/>
            <person name="Morgan M.J."/>
            <person name="de Jong P."/>
            <person name="Catanese J.J."/>
            <person name="Osoegawa K."/>
            <person name="Shizuya H."/>
            <person name="Choi S."/>
            <person name="Chen Y.J."/>
        </authorList>
    </citation>
    <scope>NUCLEOTIDE SEQUENCE [LARGE SCALE GENOMIC DNA]</scope>
</reference>
<dbReference type="OpenTargets" id="ENSG00000106633"/>
<dbReference type="GeneTree" id="ENSGT00950000182787"/>
<dbReference type="HGNC" id="HGNC:4195">
    <property type="gene designation" value="GCK"/>
</dbReference>
<proteinExistence type="predicted"/>
<organism evidence="1 2">
    <name type="scientific">Homo sapiens</name>
    <name type="common">Human</name>
    <dbReference type="NCBI Taxonomy" id="9606"/>
    <lineage>
        <taxon>Eukaryota</taxon>
        <taxon>Metazoa</taxon>
        <taxon>Chordata</taxon>
        <taxon>Craniata</taxon>
        <taxon>Vertebrata</taxon>
        <taxon>Euteleostomi</taxon>
        <taxon>Mammalia</taxon>
        <taxon>Eutheria</taxon>
        <taxon>Euarchontoglires</taxon>
        <taxon>Primates</taxon>
        <taxon>Haplorrhini</taxon>
        <taxon>Catarrhini</taxon>
        <taxon>Hominidae</taxon>
        <taxon>Homo</taxon>
    </lineage>
</organism>
<dbReference type="Proteomes" id="UP000005640">
    <property type="component" value="Chromosome 7"/>
</dbReference>
<dbReference type="EMBL" id="KF458452">
    <property type="status" value="NOT_ANNOTATED_CDS"/>
    <property type="molecule type" value="Genomic_DNA"/>
</dbReference>
<gene>
    <name evidence="1" type="primary">GCK</name>
</gene>
<accession>A0A8C8KJG0</accession>
<dbReference type="EMBL" id="AC006454">
    <property type="status" value="NOT_ANNOTATED_CDS"/>
    <property type="molecule type" value="Genomic_DNA"/>
</dbReference>